<protein>
    <submittedName>
        <fullName evidence="3">Uncharacterized protein</fullName>
    </submittedName>
</protein>
<evidence type="ECO:0000313" key="4">
    <source>
        <dbReference type="Proteomes" id="UP000019666"/>
    </source>
</evidence>
<reference evidence="3 4" key="1">
    <citation type="submission" date="2013-02" db="EMBL/GenBank/DDBJ databases">
        <authorList>
            <person name="Fiebig A."/>
            <person name="Goeker M."/>
            <person name="Klenk H.-P.P."/>
        </authorList>
    </citation>
    <scope>NUCLEOTIDE SEQUENCE [LARGE SCALE GENOMIC DNA]</scope>
    <source>
        <strain evidence="3 4">DSM 19309</strain>
    </source>
</reference>
<dbReference type="HOGENOM" id="CLU_1785461_0_0_5"/>
<evidence type="ECO:0000256" key="1">
    <source>
        <dbReference type="SAM" id="MobiDB-lite"/>
    </source>
</evidence>
<dbReference type="OrthoDB" id="129807at2"/>
<evidence type="ECO:0000313" key="3">
    <source>
        <dbReference type="EMBL" id="EYD73936.1"/>
    </source>
</evidence>
<dbReference type="Proteomes" id="UP000019666">
    <property type="component" value="Unassembled WGS sequence"/>
</dbReference>
<accession>A0A017HHV6</accession>
<dbReference type="STRING" id="442562.Rumeso_04533"/>
<keyword evidence="2" id="KW-1133">Transmembrane helix</keyword>
<dbReference type="EMBL" id="AOSK01000127">
    <property type="protein sequence ID" value="EYD73936.1"/>
    <property type="molecule type" value="Genomic_DNA"/>
</dbReference>
<keyword evidence="2" id="KW-0472">Membrane</keyword>
<feature type="region of interest" description="Disordered" evidence="1">
    <location>
        <begin position="46"/>
        <end position="71"/>
    </location>
</feature>
<comment type="caution">
    <text evidence="3">The sequence shown here is derived from an EMBL/GenBank/DDBJ whole genome shotgun (WGS) entry which is preliminary data.</text>
</comment>
<name>A0A017HHV6_9RHOB</name>
<keyword evidence="4" id="KW-1185">Reference proteome</keyword>
<feature type="transmembrane region" description="Helical" evidence="2">
    <location>
        <begin position="20"/>
        <end position="40"/>
    </location>
</feature>
<organism evidence="3 4">
    <name type="scientific">Rubellimicrobium mesophilum DSM 19309</name>
    <dbReference type="NCBI Taxonomy" id="442562"/>
    <lineage>
        <taxon>Bacteria</taxon>
        <taxon>Pseudomonadati</taxon>
        <taxon>Pseudomonadota</taxon>
        <taxon>Alphaproteobacteria</taxon>
        <taxon>Rhodobacterales</taxon>
        <taxon>Roseobacteraceae</taxon>
        <taxon>Rubellimicrobium</taxon>
    </lineage>
</organism>
<proteinExistence type="predicted"/>
<dbReference type="AlphaFoldDB" id="A0A017HHV6"/>
<sequence length="145" mass="15627">MPDDPRPHETRDIHTGNLALAALAMLLFIAAMLWILYTAYGGRGERWPPPGRAAQDNAVSPAFRTEPETELAAVTAEQQARLAESGPLPEEPGFARIPIEDVMNLIAEHGLPDWSAEGPGGECALLAQAVPRSPQAAECRREDPP</sequence>
<keyword evidence="2" id="KW-0812">Transmembrane</keyword>
<evidence type="ECO:0000256" key="2">
    <source>
        <dbReference type="SAM" id="Phobius"/>
    </source>
</evidence>
<gene>
    <name evidence="3" type="ORF">Rumeso_04533</name>
</gene>
<dbReference type="RefSeq" id="WP_037278438.1">
    <property type="nucleotide sequence ID" value="NZ_KK088555.1"/>
</dbReference>